<dbReference type="SUPFAM" id="SSF48652">
    <property type="entry name" value="Tetraspanin"/>
    <property type="match status" value="1"/>
</dbReference>
<feature type="non-terminal residue" evidence="7">
    <location>
        <position position="1"/>
    </location>
</feature>
<dbReference type="InterPro" id="IPR000301">
    <property type="entry name" value="Tetraspanin_animals"/>
</dbReference>
<proteinExistence type="inferred from homology"/>
<dbReference type="PRINTS" id="PR00259">
    <property type="entry name" value="TMFOUR"/>
</dbReference>
<evidence type="ECO:0000256" key="4">
    <source>
        <dbReference type="ARBA" id="ARBA00022989"/>
    </source>
</evidence>
<dbReference type="Gene3D" id="1.10.1450.10">
    <property type="entry name" value="Tetraspanin"/>
    <property type="match status" value="1"/>
</dbReference>
<dbReference type="GO" id="GO:0005886">
    <property type="term" value="C:plasma membrane"/>
    <property type="evidence" value="ECO:0007669"/>
    <property type="project" value="TreeGrafter"/>
</dbReference>
<name>A0A0B6ZDL2_9EUPU</name>
<dbReference type="InterPro" id="IPR008952">
    <property type="entry name" value="Tetraspanin_EC2_sf"/>
</dbReference>
<dbReference type="EMBL" id="HACG01019061">
    <property type="protein sequence ID" value="CEK65926.1"/>
    <property type="molecule type" value="Transcribed_RNA"/>
</dbReference>
<dbReference type="PANTHER" id="PTHR19282:SF544">
    <property type="entry name" value="TETRASPANIN"/>
    <property type="match status" value="1"/>
</dbReference>
<dbReference type="InterPro" id="IPR018499">
    <property type="entry name" value="Tetraspanin/Peripherin"/>
</dbReference>
<comment type="subcellular location">
    <subcellularLocation>
        <location evidence="1 6">Membrane</location>
        <topology evidence="1 6">Multi-pass membrane protein</topology>
    </subcellularLocation>
</comment>
<evidence type="ECO:0000256" key="6">
    <source>
        <dbReference type="RuleBase" id="RU361218"/>
    </source>
</evidence>
<feature type="transmembrane region" description="Helical" evidence="6">
    <location>
        <begin position="15"/>
        <end position="37"/>
    </location>
</feature>
<organism evidence="7">
    <name type="scientific">Arion vulgaris</name>
    <dbReference type="NCBI Taxonomy" id="1028688"/>
    <lineage>
        <taxon>Eukaryota</taxon>
        <taxon>Metazoa</taxon>
        <taxon>Spiralia</taxon>
        <taxon>Lophotrochozoa</taxon>
        <taxon>Mollusca</taxon>
        <taxon>Gastropoda</taxon>
        <taxon>Heterobranchia</taxon>
        <taxon>Euthyneura</taxon>
        <taxon>Panpulmonata</taxon>
        <taxon>Eupulmonata</taxon>
        <taxon>Stylommatophora</taxon>
        <taxon>Helicina</taxon>
        <taxon>Arionoidea</taxon>
        <taxon>Arionidae</taxon>
        <taxon>Arion</taxon>
    </lineage>
</organism>
<feature type="transmembrane region" description="Helical" evidence="6">
    <location>
        <begin position="268"/>
        <end position="291"/>
    </location>
</feature>
<gene>
    <name evidence="7" type="primary">ORF56723</name>
</gene>
<protein>
    <recommendedName>
        <fullName evidence="6">Tetraspanin</fullName>
    </recommendedName>
</protein>
<keyword evidence="5 6" id="KW-0472">Membrane</keyword>
<dbReference type="PIRSF" id="PIRSF002419">
    <property type="entry name" value="Tetraspanin"/>
    <property type="match status" value="1"/>
</dbReference>
<evidence type="ECO:0000256" key="5">
    <source>
        <dbReference type="ARBA" id="ARBA00023136"/>
    </source>
</evidence>
<dbReference type="Pfam" id="PF00335">
    <property type="entry name" value="Tetraspanin"/>
    <property type="match status" value="1"/>
</dbReference>
<dbReference type="AlphaFoldDB" id="A0A0B6ZDL2"/>
<evidence type="ECO:0000256" key="2">
    <source>
        <dbReference type="ARBA" id="ARBA00006840"/>
    </source>
</evidence>
<evidence type="ECO:0000256" key="1">
    <source>
        <dbReference type="ARBA" id="ARBA00004141"/>
    </source>
</evidence>
<feature type="transmembrane region" description="Helical" evidence="6">
    <location>
        <begin position="87"/>
        <end position="111"/>
    </location>
</feature>
<sequence length="312" mass="35514">ELQAASKTTMNCFRILLYLFNIIFILIGIVLVSIGTWTAVSKIYVSYVIGDTLFSSASYLIIAVGIIIIIVCIVGIIALWKENRKWLIIYLCLLIFCFLILIIAAILAIVFKGEVEGVMVKNLRTSLINGYGKDRDITSAWDKLQTELHCCAISETLLTQLGNYNFEYVDGTTPQNAQERAKQDSWAVYKHTQFYGQQLKTDVNERKYVPESCCVYDSTLKDYKDKKHCQYFSSGPPFNYALDFKNDNLYYVGCYEKGKQLVLDQSDIIVALGFVFAFIMIAGMVLTFFVIRSTGSDDDDETKHRRQPNRVV</sequence>
<keyword evidence="3 6" id="KW-0812">Transmembrane</keyword>
<dbReference type="PANTHER" id="PTHR19282">
    <property type="entry name" value="TETRASPANIN"/>
    <property type="match status" value="1"/>
</dbReference>
<reference evidence="7" key="1">
    <citation type="submission" date="2014-12" db="EMBL/GenBank/DDBJ databases">
        <title>Insight into the proteome of Arion vulgaris.</title>
        <authorList>
            <person name="Aradska J."/>
            <person name="Bulat T."/>
            <person name="Smidak R."/>
            <person name="Sarate P."/>
            <person name="Gangsoo J."/>
            <person name="Sialana F."/>
            <person name="Bilban M."/>
            <person name="Lubec G."/>
        </authorList>
    </citation>
    <scope>NUCLEOTIDE SEQUENCE</scope>
    <source>
        <tissue evidence="7">Skin</tissue>
    </source>
</reference>
<evidence type="ECO:0000256" key="3">
    <source>
        <dbReference type="ARBA" id="ARBA00022692"/>
    </source>
</evidence>
<keyword evidence="4 6" id="KW-1133">Transmembrane helix</keyword>
<comment type="similarity">
    <text evidence="2 6">Belongs to the tetraspanin (TM4SF) family.</text>
</comment>
<evidence type="ECO:0000313" key="7">
    <source>
        <dbReference type="EMBL" id="CEK65926.1"/>
    </source>
</evidence>
<accession>A0A0B6ZDL2</accession>
<feature type="transmembrane region" description="Helical" evidence="6">
    <location>
        <begin position="57"/>
        <end position="80"/>
    </location>
</feature>